<gene>
    <name evidence="1" type="ORF">LCGC14_2802160</name>
</gene>
<comment type="caution">
    <text evidence="1">The sequence shown here is derived from an EMBL/GenBank/DDBJ whole genome shotgun (WGS) entry which is preliminary data.</text>
</comment>
<dbReference type="AlphaFoldDB" id="A0A0F8YMH2"/>
<feature type="non-terminal residue" evidence="1">
    <location>
        <position position="189"/>
    </location>
</feature>
<dbReference type="EMBL" id="LAZR01052613">
    <property type="protein sequence ID" value="KKK82562.1"/>
    <property type="molecule type" value="Genomic_DNA"/>
</dbReference>
<protein>
    <submittedName>
        <fullName evidence="1">Uncharacterized protein</fullName>
    </submittedName>
</protein>
<name>A0A0F8YMH2_9ZZZZ</name>
<organism evidence="1">
    <name type="scientific">marine sediment metagenome</name>
    <dbReference type="NCBI Taxonomy" id="412755"/>
    <lineage>
        <taxon>unclassified sequences</taxon>
        <taxon>metagenomes</taxon>
        <taxon>ecological metagenomes</taxon>
    </lineage>
</organism>
<accession>A0A0F8YMH2</accession>
<evidence type="ECO:0000313" key="1">
    <source>
        <dbReference type="EMBL" id="KKK82562.1"/>
    </source>
</evidence>
<proteinExistence type="predicted"/>
<reference evidence="1" key="1">
    <citation type="journal article" date="2015" name="Nature">
        <title>Complex archaea that bridge the gap between prokaryotes and eukaryotes.</title>
        <authorList>
            <person name="Spang A."/>
            <person name="Saw J.H."/>
            <person name="Jorgensen S.L."/>
            <person name="Zaremba-Niedzwiedzka K."/>
            <person name="Martijn J."/>
            <person name="Lind A.E."/>
            <person name="van Eijk R."/>
            <person name="Schleper C."/>
            <person name="Guy L."/>
            <person name="Ettema T.J."/>
        </authorList>
    </citation>
    <scope>NUCLEOTIDE SEQUENCE</scope>
</reference>
<sequence>MYVASKLPSGLSRDNINIVIGTSVLGFGPFDRHVESIGSAKVTVATYKNWSENIKADYAKKALSLFKYQANVWGTSLVYKYLFFFHPGAKNGSRIMQGAGPLSQNQSFSFASSLFLPESYDTRFWALAFELFETRWLNYVWGVVDGNSCLWFKRGPSQTYAFKTLAKLGLIDSATAAQEISKDYYKYLN</sequence>